<dbReference type="STRING" id="1469647.BC351_39900"/>
<sequence>MRKKATAAFIIICAAITLMMTYFILASRPAAGSRPEAVNGTMDLTGWSFADNGSVRLDGQWEFYPYVLLTPDDFLPETKNGKLPEMNGYVHVPDRWEHYTVKDWKKSPYGYATFRLHVELPDGAGQSYGIRQTNIKTAHTLFVNGQKLGGRGTPGMDKQGTVSVNSPYVRFFSADGNSLDIIVQVANYRYSQGGITQSIVLGFQEDIQSARESAIAKDLLAASTFLLIGAFFILLFWWVQGRERSWLYFGLSCVTTALYSMTHSEKIAMLPLAAFPYELFTKIQDFSGVSIELFLLLYAKHSYPKLFNRHMMKLFVAAIAARMLLIAATPASVFTYASIVSFALTFLAVLYVIYVMSAGVVRRMDGSVYLLVGTLPLLVMVVLSSMDYLGIPVNFPLQLSAWMGFFLAHGLLLSKRFVNEFAAVRILSERLEYMDHLKDEFLANISHELKTPLHGIINISESLLEEAAGPMTPQQEENVAMIAGVGKRMAHLVGDLLDFSRLKNGELALNQQAIALRPVVRIIFEMFRHLAGDKPVRFIDFLSERHIVYADEDRLTQILNNLVGNALKFTAAGEITVSAREENGWLAISVADTGIGIPSDKLEAIFEAFEQAGDTIAKDYGGTGLGLSIAKRLVELHGGTIRAESEQEQGAVFTFTVPLANEAGEQPVGMRGERVNTLLEAAALQAFPKDTILLEGGGDFTILVVDDDAANRQVLLNLLSVEKYTVIAVSSGSEAIRQLELNRRIDLAVVDLLMPGMSGYEVCRTIRKRYSLSDLPVLLLTARTRPEEMLAAFDEGVNDFLGKPVDASELKARIRTLLKMKTSVSESASNEMAFLQAQIKPHFLYNALNTISAFSLDDPQAARDLLAKLSQYLRGSFDFGNLDRLIPLSKELELVEAYLSIEKARFGERLRIVYDVDGQVHCLLPPIVIQPLVENAVQHGLADRKQGVTVAILVRAAEDHVVITVEDDGVGFEQSLQDKLFRDNDAASSGVALENIQRRLVRVYGHGLDIKSKATGGTTVTIRIPKGGQWM</sequence>
<feature type="domain" description="Histidine kinase" evidence="13">
    <location>
        <begin position="928"/>
        <end position="1028"/>
    </location>
</feature>
<dbReference type="InterPro" id="IPR011623">
    <property type="entry name" value="7TMR_DISM_rcpt_extracell_dom1"/>
</dbReference>
<dbReference type="SMART" id="SM00387">
    <property type="entry name" value="HATPase_c"/>
    <property type="match status" value="2"/>
</dbReference>
<keyword evidence="5" id="KW-0808">Transferase</keyword>
<dbReference type="GO" id="GO:0005524">
    <property type="term" value="F:ATP binding"/>
    <property type="evidence" value="ECO:0007669"/>
    <property type="project" value="UniProtKB-KW"/>
</dbReference>
<dbReference type="SMART" id="SM00388">
    <property type="entry name" value="HisKA"/>
    <property type="match status" value="1"/>
</dbReference>
<evidence type="ECO:0000259" key="14">
    <source>
        <dbReference type="PROSITE" id="PS50110"/>
    </source>
</evidence>
<evidence type="ECO:0000256" key="5">
    <source>
        <dbReference type="ARBA" id="ARBA00022679"/>
    </source>
</evidence>
<dbReference type="InterPro" id="IPR008979">
    <property type="entry name" value="Galactose-bd-like_sf"/>
</dbReference>
<evidence type="ECO:0000256" key="6">
    <source>
        <dbReference type="ARBA" id="ARBA00022741"/>
    </source>
</evidence>
<keyword evidence="16" id="KW-1185">Reference proteome</keyword>
<feature type="transmembrane region" description="Helical" evidence="12">
    <location>
        <begin position="311"/>
        <end position="328"/>
    </location>
</feature>
<comment type="caution">
    <text evidence="15">The sequence shown here is derived from an EMBL/GenBank/DDBJ whole genome shotgun (WGS) entry which is preliminary data.</text>
</comment>
<evidence type="ECO:0000256" key="2">
    <source>
        <dbReference type="ARBA" id="ARBA00006402"/>
    </source>
</evidence>
<keyword evidence="12" id="KW-1133">Transmembrane helix</keyword>
<name>A0A1V4H886_9BACL</name>
<keyword evidence="12" id="KW-0812">Transmembrane</keyword>
<dbReference type="Pfam" id="PF06580">
    <property type="entry name" value="His_kinase"/>
    <property type="match status" value="1"/>
</dbReference>
<dbReference type="InterPro" id="IPR003594">
    <property type="entry name" value="HATPase_dom"/>
</dbReference>
<dbReference type="InterPro" id="IPR036890">
    <property type="entry name" value="HATPase_C_sf"/>
</dbReference>
<keyword evidence="4 11" id="KW-0597">Phosphoprotein</keyword>
<evidence type="ECO:0000256" key="7">
    <source>
        <dbReference type="ARBA" id="ARBA00022777"/>
    </source>
</evidence>
<dbReference type="InterPro" id="IPR001789">
    <property type="entry name" value="Sig_transdc_resp-reg_receiver"/>
</dbReference>
<dbReference type="Pfam" id="PF00512">
    <property type="entry name" value="HisKA"/>
    <property type="match status" value="1"/>
</dbReference>
<proteinExistence type="inferred from homology"/>
<dbReference type="PANTHER" id="PTHR43047:SF72">
    <property type="entry name" value="OSMOSENSING HISTIDINE PROTEIN KINASE SLN1"/>
    <property type="match status" value="1"/>
</dbReference>
<dbReference type="InterPro" id="IPR003661">
    <property type="entry name" value="HisK_dim/P_dom"/>
</dbReference>
<dbReference type="EMBL" id="MBTG01000058">
    <property type="protein sequence ID" value="OPH47425.1"/>
    <property type="molecule type" value="Genomic_DNA"/>
</dbReference>
<evidence type="ECO:0000256" key="11">
    <source>
        <dbReference type="PROSITE-ProRule" id="PRU00169"/>
    </source>
</evidence>
<dbReference type="Pfam" id="PF00072">
    <property type="entry name" value="Response_reg"/>
    <property type="match status" value="1"/>
</dbReference>
<feature type="domain" description="Histidine kinase" evidence="13">
    <location>
        <begin position="444"/>
        <end position="661"/>
    </location>
</feature>
<protein>
    <recommendedName>
        <fullName evidence="10">Circadian input-output histidine kinase CikA</fullName>
        <ecNumber evidence="3">2.7.13.3</ecNumber>
    </recommendedName>
</protein>
<dbReference type="SUPFAM" id="SSF47384">
    <property type="entry name" value="Homodimeric domain of signal transducing histidine kinase"/>
    <property type="match status" value="1"/>
</dbReference>
<dbReference type="GO" id="GO:0005886">
    <property type="term" value="C:plasma membrane"/>
    <property type="evidence" value="ECO:0007669"/>
    <property type="project" value="TreeGrafter"/>
</dbReference>
<dbReference type="PANTHER" id="PTHR43047">
    <property type="entry name" value="TWO-COMPONENT HISTIDINE PROTEIN KINASE"/>
    <property type="match status" value="1"/>
</dbReference>
<dbReference type="FunFam" id="3.30.565.10:FF:000010">
    <property type="entry name" value="Sensor histidine kinase RcsC"/>
    <property type="match status" value="1"/>
</dbReference>
<feature type="transmembrane region" description="Helical" evidence="12">
    <location>
        <begin position="219"/>
        <end position="239"/>
    </location>
</feature>
<comment type="catalytic activity">
    <reaction evidence="1">
        <text>ATP + protein L-histidine = ADP + protein N-phospho-L-histidine.</text>
        <dbReference type="EC" id="2.7.13.3"/>
    </reaction>
</comment>
<dbReference type="SUPFAM" id="SSF49785">
    <property type="entry name" value="Galactose-binding domain-like"/>
    <property type="match status" value="1"/>
</dbReference>
<evidence type="ECO:0000256" key="9">
    <source>
        <dbReference type="ARBA" id="ARBA00023012"/>
    </source>
</evidence>
<comment type="similarity">
    <text evidence="2">In the N-terminal section; belongs to the phytochrome family.</text>
</comment>
<feature type="modified residue" description="4-aspartylphosphate" evidence="11">
    <location>
        <position position="751"/>
    </location>
</feature>
<accession>A0A1V4H886</accession>
<keyword evidence="6" id="KW-0547">Nucleotide-binding</keyword>
<dbReference type="InterPro" id="IPR010559">
    <property type="entry name" value="Sig_transdc_His_kin_internal"/>
</dbReference>
<dbReference type="PRINTS" id="PR00344">
    <property type="entry name" value="BCTRLSENSOR"/>
</dbReference>
<evidence type="ECO:0000259" key="13">
    <source>
        <dbReference type="PROSITE" id="PS50109"/>
    </source>
</evidence>
<gene>
    <name evidence="15" type="ORF">BC351_39900</name>
</gene>
<dbReference type="Gene3D" id="1.10.287.130">
    <property type="match status" value="1"/>
</dbReference>
<evidence type="ECO:0000313" key="16">
    <source>
        <dbReference type="Proteomes" id="UP000190626"/>
    </source>
</evidence>
<evidence type="ECO:0000313" key="15">
    <source>
        <dbReference type="EMBL" id="OPH47425.1"/>
    </source>
</evidence>
<feature type="domain" description="Response regulatory" evidence="14">
    <location>
        <begin position="701"/>
        <end position="818"/>
    </location>
</feature>
<evidence type="ECO:0000256" key="8">
    <source>
        <dbReference type="ARBA" id="ARBA00022840"/>
    </source>
</evidence>
<feature type="transmembrane region" description="Helical" evidence="12">
    <location>
        <begin position="283"/>
        <end position="299"/>
    </location>
</feature>
<dbReference type="InterPro" id="IPR005467">
    <property type="entry name" value="His_kinase_dom"/>
</dbReference>
<dbReference type="Pfam" id="PF02518">
    <property type="entry name" value="HATPase_c"/>
    <property type="match status" value="2"/>
</dbReference>
<keyword evidence="12" id="KW-0472">Membrane</keyword>
<dbReference type="InterPro" id="IPR011006">
    <property type="entry name" value="CheY-like_superfamily"/>
</dbReference>
<dbReference type="GO" id="GO:0000155">
    <property type="term" value="F:phosphorelay sensor kinase activity"/>
    <property type="evidence" value="ECO:0007669"/>
    <property type="project" value="InterPro"/>
</dbReference>
<dbReference type="CDD" id="cd00082">
    <property type="entry name" value="HisKA"/>
    <property type="match status" value="1"/>
</dbReference>
<dbReference type="SMART" id="SM00448">
    <property type="entry name" value="REC"/>
    <property type="match status" value="1"/>
</dbReference>
<dbReference type="PROSITE" id="PS50110">
    <property type="entry name" value="RESPONSE_REGULATORY"/>
    <property type="match status" value="1"/>
</dbReference>
<evidence type="ECO:0000256" key="3">
    <source>
        <dbReference type="ARBA" id="ARBA00012438"/>
    </source>
</evidence>
<keyword evidence="8" id="KW-0067">ATP-binding</keyword>
<evidence type="ECO:0000256" key="4">
    <source>
        <dbReference type="ARBA" id="ARBA00022553"/>
    </source>
</evidence>
<dbReference type="AlphaFoldDB" id="A0A1V4H886"/>
<evidence type="ECO:0000256" key="10">
    <source>
        <dbReference type="ARBA" id="ARBA00074306"/>
    </source>
</evidence>
<dbReference type="EC" id="2.7.13.3" evidence="3"/>
<dbReference type="CDD" id="cd16922">
    <property type="entry name" value="HATPase_EvgS-ArcB-TorS-like"/>
    <property type="match status" value="1"/>
</dbReference>
<dbReference type="InterPro" id="IPR004358">
    <property type="entry name" value="Sig_transdc_His_kin-like_C"/>
</dbReference>
<keyword evidence="9" id="KW-0902">Two-component regulatory system</keyword>
<keyword evidence="7" id="KW-0418">Kinase</keyword>
<dbReference type="Pfam" id="PF07695">
    <property type="entry name" value="7TMR-DISM_7TM"/>
    <property type="match status" value="1"/>
</dbReference>
<dbReference type="PROSITE" id="PS50109">
    <property type="entry name" value="HIS_KIN"/>
    <property type="match status" value="2"/>
</dbReference>
<organism evidence="15 16">
    <name type="scientific">Paenibacillus ferrarius</name>
    <dbReference type="NCBI Taxonomy" id="1469647"/>
    <lineage>
        <taxon>Bacteria</taxon>
        <taxon>Bacillati</taxon>
        <taxon>Bacillota</taxon>
        <taxon>Bacilli</taxon>
        <taxon>Bacillales</taxon>
        <taxon>Paenibacillaceae</taxon>
        <taxon>Paenibacillus</taxon>
    </lineage>
</organism>
<dbReference type="GO" id="GO:0009927">
    <property type="term" value="F:histidine phosphotransfer kinase activity"/>
    <property type="evidence" value="ECO:0007669"/>
    <property type="project" value="TreeGrafter"/>
</dbReference>
<feature type="transmembrane region" description="Helical" evidence="12">
    <location>
        <begin position="368"/>
        <end position="389"/>
    </location>
</feature>
<dbReference type="Gene3D" id="3.40.50.2300">
    <property type="match status" value="1"/>
</dbReference>
<dbReference type="SUPFAM" id="SSF52172">
    <property type="entry name" value="CheY-like"/>
    <property type="match status" value="1"/>
</dbReference>
<dbReference type="Gene3D" id="3.30.565.10">
    <property type="entry name" value="Histidine kinase-like ATPase, C-terminal domain"/>
    <property type="match status" value="2"/>
</dbReference>
<dbReference type="SUPFAM" id="SSF55874">
    <property type="entry name" value="ATPase domain of HSP90 chaperone/DNA topoisomerase II/histidine kinase"/>
    <property type="match status" value="2"/>
</dbReference>
<dbReference type="Proteomes" id="UP000190626">
    <property type="component" value="Unassembled WGS sequence"/>
</dbReference>
<reference evidence="16" key="1">
    <citation type="submission" date="2016-07" db="EMBL/GenBank/DDBJ databases">
        <authorList>
            <person name="Florea S."/>
            <person name="Webb J.S."/>
            <person name="Jaromczyk J."/>
            <person name="Schardl C.L."/>
        </authorList>
    </citation>
    <scope>NUCLEOTIDE SEQUENCE [LARGE SCALE GENOMIC DNA]</scope>
    <source>
        <strain evidence="16">CY1</strain>
    </source>
</reference>
<feature type="transmembrane region" description="Helical" evidence="12">
    <location>
        <begin position="334"/>
        <end position="356"/>
    </location>
</feature>
<evidence type="ECO:0000256" key="12">
    <source>
        <dbReference type="SAM" id="Phobius"/>
    </source>
</evidence>
<dbReference type="Gene3D" id="2.60.120.260">
    <property type="entry name" value="Galactose-binding domain-like"/>
    <property type="match status" value="1"/>
</dbReference>
<feature type="transmembrane region" description="Helical" evidence="12">
    <location>
        <begin position="246"/>
        <end position="263"/>
    </location>
</feature>
<dbReference type="InterPro" id="IPR036097">
    <property type="entry name" value="HisK_dim/P_sf"/>
</dbReference>
<evidence type="ECO:0000256" key="1">
    <source>
        <dbReference type="ARBA" id="ARBA00000085"/>
    </source>
</evidence>